<sequence>MLEYLKYFLKKGVNIIDKVNQKNKRLFTAGLILVALVSFIFLLWSKGWVIPNAISANHYDVKGVDVSSYQGEIDWSVLSKQDVQFAFIKATEGSSFQDPLFKQNWEQANRKNMRIGAYHFFSYDSKGSTQAANFIKAVSLKNNDLPPVIDVEFYGDKKQNLPSQKHVYKELSSMIKRLESHYDKRVILYTTPKAYDLYIKNRYPECDIWIRDVVKKPTLEEQKKWTFWQYTDKGRLSGYKGKETFIDLNVFNGNKAEFEKY</sequence>
<organism evidence="5 6">
    <name type="scientific">Priestia megaterium (strain ATCC 12872 / QMB1551)</name>
    <name type="common">Bacillus megaterium</name>
    <dbReference type="NCBI Taxonomy" id="545693"/>
    <lineage>
        <taxon>Bacteria</taxon>
        <taxon>Bacillati</taxon>
        <taxon>Bacillota</taxon>
        <taxon>Bacilli</taxon>
        <taxon>Bacillales</taxon>
        <taxon>Bacillaceae</taxon>
        <taxon>Priestia</taxon>
    </lineage>
</organism>
<dbReference type="CAZy" id="GH25">
    <property type="family name" value="Glycoside Hydrolase Family 25"/>
</dbReference>
<reference evidence="5 6" key="1">
    <citation type="journal article" date="2011" name="J. Bacteriol.">
        <title>Genome sequences of the biotechnologically important Bacillus megaterium strains QM B1551 and DSM319.</title>
        <authorList>
            <person name="Eppinger M."/>
            <person name="Bunk B."/>
            <person name="Johns M.A."/>
            <person name="Edirisinghe J.N."/>
            <person name="Kutumbaka K.K."/>
            <person name="Koenig S.S."/>
            <person name="Huot Creasy H."/>
            <person name="Rosovitz M.J."/>
            <person name="Riley D.R."/>
            <person name="Daugherty S."/>
            <person name="Martin M."/>
            <person name="Elbourne L.D."/>
            <person name="Paulsen I."/>
            <person name="Biedendieck R."/>
            <person name="Braun C."/>
            <person name="Grayburn S."/>
            <person name="Dhingra S."/>
            <person name="Lukyanchuk V."/>
            <person name="Ball B."/>
            <person name="Ul-Qamar R."/>
            <person name="Seibel J."/>
            <person name="Bremer E."/>
            <person name="Jahn D."/>
            <person name="Ravel J."/>
            <person name="Vary P.S."/>
        </authorList>
    </citation>
    <scope>NUCLEOTIDE SEQUENCE [LARGE SCALE GENOMIC DNA]</scope>
    <source>
        <strain evidence="6">ATCC 12872 / QMB1551</strain>
    </source>
</reference>
<dbReference type="InterPro" id="IPR017853">
    <property type="entry name" value="GH"/>
</dbReference>
<dbReference type="KEGG" id="bmq:BMQ_2786"/>
<evidence type="ECO:0000313" key="5">
    <source>
        <dbReference type="EMBL" id="ADE69808.1"/>
    </source>
</evidence>
<dbReference type="STRING" id="545693.BMQ_2786"/>
<dbReference type="SUPFAM" id="SSF51445">
    <property type="entry name" value="(Trans)glycosidases"/>
    <property type="match status" value="1"/>
</dbReference>
<dbReference type="EMBL" id="CP001983">
    <property type="protein sequence ID" value="ADE69808.1"/>
    <property type="molecule type" value="Genomic_DNA"/>
</dbReference>
<name>D5DUU1_PRIM1</name>
<dbReference type="EC" id="3.2.1.-" evidence="5"/>
<dbReference type="GO" id="GO:0016052">
    <property type="term" value="P:carbohydrate catabolic process"/>
    <property type="evidence" value="ECO:0007669"/>
    <property type="project" value="TreeGrafter"/>
</dbReference>
<keyword evidence="6" id="KW-1185">Reference proteome</keyword>
<evidence type="ECO:0000256" key="3">
    <source>
        <dbReference type="ARBA" id="ARBA00023295"/>
    </source>
</evidence>
<keyword evidence="4" id="KW-1133">Transmembrane helix</keyword>
<dbReference type="AlphaFoldDB" id="D5DUU1"/>
<comment type="similarity">
    <text evidence="1">Belongs to the glycosyl hydrolase 25 family.</text>
</comment>
<evidence type="ECO:0000256" key="1">
    <source>
        <dbReference type="ARBA" id="ARBA00010646"/>
    </source>
</evidence>
<feature type="transmembrane region" description="Helical" evidence="4">
    <location>
        <begin position="26"/>
        <end position="44"/>
    </location>
</feature>
<dbReference type="Proteomes" id="UP000000935">
    <property type="component" value="Chromosome"/>
</dbReference>
<dbReference type="InterPro" id="IPR002053">
    <property type="entry name" value="Glyco_hydro_25"/>
</dbReference>
<dbReference type="RefSeq" id="WP_013057483.1">
    <property type="nucleotide sequence ID" value="NC_014019.1"/>
</dbReference>
<evidence type="ECO:0000256" key="4">
    <source>
        <dbReference type="SAM" id="Phobius"/>
    </source>
</evidence>
<gene>
    <name evidence="5" type="ordered locus">BMQ_2786</name>
</gene>
<dbReference type="SMART" id="SM00641">
    <property type="entry name" value="Glyco_25"/>
    <property type="match status" value="1"/>
</dbReference>
<dbReference type="GO" id="GO:0009253">
    <property type="term" value="P:peptidoglycan catabolic process"/>
    <property type="evidence" value="ECO:0007669"/>
    <property type="project" value="InterPro"/>
</dbReference>
<dbReference type="PROSITE" id="PS51904">
    <property type="entry name" value="GLYCOSYL_HYDROL_F25_2"/>
    <property type="match status" value="1"/>
</dbReference>
<accession>D5DUU1</accession>
<dbReference type="CDD" id="cd06413">
    <property type="entry name" value="GH25_muramidase_1"/>
    <property type="match status" value="1"/>
</dbReference>
<evidence type="ECO:0000256" key="2">
    <source>
        <dbReference type="ARBA" id="ARBA00022801"/>
    </source>
</evidence>
<dbReference type="PANTHER" id="PTHR34135">
    <property type="entry name" value="LYSOZYME"/>
    <property type="match status" value="1"/>
</dbReference>
<proteinExistence type="inferred from homology"/>
<keyword evidence="4" id="KW-0812">Transmembrane</keyword>
<dbReference type="HOGENOM" id="CLU_044973_6_2_9"/>
<dbReference type="Gene3D" id="3.20.20.80">
    <property type="entry name" value="Glycosidases"/>
    <property type="match status" value="1"/>
</dbReference>
<keyword evidence="3 5" id="KW-0326">Glycosidase</keyword>
<dbReference type="InterPro" id="IPR018077">
    <property type="entry name" value="Glyco_hydro_fam25_subgr"/>
</dbReference>
<evidence type="ECO:0000313" key="6">
    <source>
        <dbReference type="Proteomes" id="UP000000935"/>
    </source>
</evidence>
<dbReference type="PANTHER" id="PTHR34135:SF2">
    <property type="entry name" value="LYSOZYME"/>
    <property type="match status" value="1"/>
</dbReference>
<keyword evidence="2 5" id="KW-0378">Hydrolase</keyword>
<dbReference type="eggNOG" id="COG3757">
    <property type="taxonomic scope" value="Bacteria"/>
</dbReference>
<dbReference type="GO" id="GO:0003796">
    <property type="term" value="F:lysozyme activity"/>
    <property type="evidence" value="ECO:0007669"/>
    <property type="project" value="InterPro"/>
</dbReference>
<keyword evidence="4" id="KW-0472">Membrane</keyword>
<dbReference type="Pfam" id="PF01183">
    <property type="entry name" value="Glyco_hydro_25"/>
    <property type="match status" value="1"/>
</dbReference>
<protein>
    <submittedName>
        <fullName evidence="5">Glycosyl hydrolase, family 25</fullName>
        <ecNumber evidence="5">3.2.1.-</ecNumber>
    </submittedName>
</protein>
<dbReference type="GO" id="GO:0016998">
    <property type="term" value="P:cell wall macromolecule catabolic process"/>
    <property type="evidence" value="ECO:0007669"/>
    <property type="project" value="InterPro"/>
</dbReference>